<dbReference type="EMBL" id="FM178379">
    <property type="protein sequence ID" value="CAQ78324.1"/>
    <property type="molecule type" value="Genomic_DNA"/>
</dbReference>
<dbReference type="InterPro" id="IPR000089">
    <property type="entry name" value="Biotin_lipoyl"/>
</dbReference>
<accession>B6EGA9</accession>
<dbReference type="InterPro" id="IPR001882">
    <property type="entry name" value="Biotin_BS"/>
</dbReference>
<dbReference type="InterPro" id="IPR055268">
    <property type="entry name" value="PCB-like"/>
</dbReference>
<proteinExistence type="predicted"/>
<dbReference type="PANTHER" id="PTHR43778:SF2">
    <property type="entry name" value="PYRUVATE CARBOXYLASE, MITOCHONDRIAL"/>
    <property type="match status" value="1"/>
</dbReference>
<keyword evidence="4" id="KW-0456">Lyase</keyword>
<keyword evidence="5" id="KW-1185">Reference proteome</keyword>
<dbReference type="Proteomes" id="UP000001730">
    <property type="component" value="Chromosome 1"/>
</dbReference>
<dbReference type="eggNOG" id="COG0511">
    <property type="taxonomic scope" value="Bacteria"/>
</dbReference>
<evidence type="ECO:0000259" key="3">
    <source>
        <dbReference type="PROSITE" id="PS50991"/>
    </source>
</evidence>
<dbReference type="GO" id="GO:0006094">
    <property type="term" value="P:gluconeogenesis"/>
    <property type="evidence" value="ECO:0007669"/>
    <property type="project" value="TreeGrafter"/>
</dbReference>
<organism evidence="4 5">
    <name type="scientific">Aliivibrio salmonicida (strain LFI1238)</name>
    <name type="common">Vibrio salmonicida (strain LFI1238)</name>
    <dbReference type="NCBI Taxonomy" id="316275"/>
    <lineage>
        <taxon>Bacteria</taxon>
        <taxon>Pseudomonadati</taxon>
        <taxon>Pseudomonadota</taxon>
        <taxon>Gammaproteobacteria</taxon>
        <taxon>Vibrionales</taxon>
        <taxon>Vibrionaceae</taxon>
        <taxon>Aliivibrio</taxon>
    </lineage>
</organism>
<dbReference type="HOGENOM" id="CLU_000395_4_3_6"/>
<dbReference type="GO" id="GO:0004736">
    <property type="term" value="F:pyruvate carboxylase activity"/>
    <property type="evidence" value="ECO:0007669"/>
    <property type="project" value="UniProtKB-ARBA"/>
</dbReference>
<dbReference type="InterPro" id="IPR005776">
    <property type="entry name" value="OadA"/>
</dbReference>
<dbReference type="InterPro" id="IPR011053">
    <property type="entry name" value="Single_hybrid_motif"/>
</dbReference>
<evidence type="ECO:0000259" key="2">
    <source>
        <dbReference type="PROSITE" id="PS50968"/>
    </source>
</evidence>
<dbReference type="Pfam" id="PF02436">
    <property type="entry name" value="PYC_OADA"/>
    <property type="match status" value="1"/>
</dbReference>
<dbReference type="NCBIfam" id="NF006761">
    <property type="entry name" value="PRK09282.1"/>
    <property type="match status" value="1"/>
</dbReference>
<dbReference type="GO" id="GO:0008948">
    <property type="term" value="F:oxaloacetate decarboxylase activity"/>
    <property type="evidence" value="ECO:0007669"/>
    <property type="project" value="InterPro"/>
</dbReference>
<reference evidence="4 5" key="1">
    <citation type="journal article" date="2008" name="BMC Genomics">
        <title>The genome sequence of the fish pathogen Aliivibrio salmonicida strain LFI1238 shows extensive evidence of gene decay.</title>
        <authorList>
            <person name="Hjerde E."/>
            <person name="Lorentzen M.S."/>
            <person name="Holden M.T."/>
            <person name="Seeger K."/>
            <person name="Paulsen S."/>
            <person name="Bason N."/>
            <person name="Churcher C."/>
            <person name="Harris D."/>
            <person name="Norbertczak H."/>
            <person name="Quail M.A."/>
            <person name="Sanders S."/>
            <person name="Thurston S."/>
            <person name="Parkhill J."/>
            <person name="Willassen N.P."/>
            <person name="Thomson N.R."/>
        </authorList>
    </citation>
    <scope>NUCLEOTIDE SEQUENCE [LARGE SCALE GENOMIC DNA]</scope>
    <source>
        <strain evidence="4 5">LFI1238</strain>
    </source>
</reference>
<dbReference type="Pfam" id="PF00364">
    <property type="entry name" value="Biotin_lipoyl"/>
    <property type="match status" value="1"/>
</dbReference>
<dbReference type="eggNOG" id="COG5016">
    <property type="taxonomic scope" value="Bacteria"/>
</dbReference>
<protein>
    <submittedName>
        <fullName evidence="4">Oxaloacetate decarboxylase 2, subunit alpha</fullName>
        <ecNumber evidence="4">4.1.1.3</ecNumber>
    </submittedName>
</protein>
<gene>
    <name evidence="4" type="ordered locus">VSAL_I0639</name>
</gene>
<dbReference type="Gene3D" id="2.40.50.100">
    <property type="match status" value="1"/>
</dbReference>
<evidence type="ECO:0000313" key="4">
    <source>
        <dbReference type="EMBL" id="CAQ78324.1"/>
    </source>
</evidence>
<dbReference type="InterPro" id="IPR000891">
    <property type="entry name" value="PYR_CT"/>
</dbReference>
<evidence type="ECO:0000256" key="1">
    <source>
        <dbReference type="ARBA" id="ARBA00023267"/>
    </source>
</evidence>
<dbReference type="SUPFAM" id="SSF89000">
    <property type="entry name" value="post-HMGL domain-like"/>
    <property type="match status" value="1"/>
</dbReference>
<name>B6EGA9_ALISL</name>
<dbReference type="FunFam" id="2.40.50.100:FF:000003">
    <property type="entry name" value="Acetyl-CoA carboxylase biotin carboxyl carrier protein"/>
    <property type="match status" value="1"/>
</dbReference>
<feature type="domain" description="Lipoyl-binding" evidence="2">
    <location>
        <begin position="513"/>
        <end position="595"/>
    </location>
</feature>
<dbReference type="PROSITE" id="PS50991">
    <property type="entry name" value="PYR_CT"/>
    <property type="match status" value="1"/>
</dbReference>
<evidence type="ECO:0000313" key="5">
    <source>
        <dbReference type="Proteomes" id="UP000001730"/>
    </source>
</evidence>
<dbReference type="RefSeq" id="WP_012549446.1">
    <property type="nucleotide sequence ID" value="NC_011312.1"/>
</dbReference>
<dbReference type="SUPFAM" id="SSF51569">
    <property type="entry name" value="Aldolase"/>
    <property type="match status" value="1"/>
</dbReference>
<dbReference type="Gene3D" id="3.20.20.70">
    <property type="entry name" value="Aldolase class I"/>
    <property type="match status" value="1"/>
</dbReference>
<dbReference type="InterPro" id="IPR003379">
    <property type="entry name" value="Carboxylase_cons_dom"/>
</dbReference>
<dbReference type="PROSITE" id="PS50968">
    <property type="entry name" value="BIOTINYL_LIPOYL"/>
    <property type="match status" value="1"/>
</dbReference>
<keyword evidence="1" id="KW-0092">Biotin</keyword>
<dbReference type="SUPFAM" id="SSF51230">
    <property type="entry name" value="Single hybrid motif"/>
    <property type="match status" value="1"/>
</dbReference>
<dbReference type="CDD" id="cd07937">
    <property type="entry name" value="DRE_TIM_PC_TC_5S"/>
    <property type="match status" value="1"/>
</dbReference>
<sequence length="595" mass="64448">MSKPLSITDVVLRDAHQSLFATRMRVEDMLPIAEQLDKIGYWSLETWGGATFDACIRYLGEDPWERLRLLKKAMPNTPMQMLLRGQNLLGYRHYADDVVEKFVERAHCNGMDVFRIFDAMNDVRNFQTAVKATIDVGAHAQGTLSYTTSPVHNSDTWVDLAKRLEDLGCHSLCIKDMSGLLKPYEAEELITRIKSSCDVPLALHSHATTGLSTATALKAAEAGIDILDTAISSMSQTYGHTPTETVVAMLEGTGRDTNLNLEQLEPIATYFREVRKKYAKFEGQMKGVDSRILIAQVPGGMLTNMESQLKEQGAADRLDEVLIEIPKVRKDLGYIPLVTPTSQIVGTQAVINILTGERYKSITKETAGVLKGEYGSAPAAVNAELQARVLEGAEPITCRPADLLAAELHTLTDELIAKAKEDNIALAEEQIDDVLTYALFPQVGLKFLKNRNNPDAFEPAPGTEVESAANVVKANTAKGGVEAYSVKVDGQIYNVEVGPQGVISSVEPISAQAAPVQSPQLSAVDAESVDAPLAGTIFKVLVQAGAEVAEGDVLLILEAMKMETEIRASRNGTVQDILTKEGDAVAVGTPLLSLA</sequence>
<dbReference type="InterPro" id="IPR013785">
    <property type="entry name" value="Aldolase_TIM"/>
</dbReference>
<dbReference type="GO" id="GO:0005737">
    <property type="term" value="C:cytoplasm"/>
    <property type="evidence" value="ECO:0007669"/>
    <property type="project" value="TreeGrafter"/>
</dbReference>
<dbReference type="AlphaFoldDB" id="B6EGA9"/>
<dbReference type="PANTHER" id="PTHR43778">
    <property type="entry name" value="PYRUVATE CARBOXYLASE"/>
    <property type="match status" value="1"/>
</dbReference>
<feature type="domain" description="Pyruvate carboxyltransferase" evidence="3">
    <location>
        <begin position="5"/>
        <end position="265"/>
    </location>
</feature>
<dbReference type="PROSITE" id="PS00188">
    <property type="entry name" value="BIOTIN"/>
    <property type="match status" value="1"/>
</dbReference>
<dbReference type="NCBIfam" id="NF010643">
    <property type="entry name" value="PRK14040.1"/>
    <property type="match status" value="1"/>
</dbReference>
<dbReference type="GO" id="GO:0006814">
    <property type="term" value="P:sodium ion transport"/>
    <property type="evidence" value="ECO:0007669"/>
    <property type="project" value="InterPro"/>
</dbReference>
<dbReference type="NCBIfam" id="TIGR01108">
    <property type="entry name" value="oadA"/>
    <property type="match status" value="1"/>
</dbReference>
<dbReference type="EC" id="4.1.1.3" evidence="4"/>
<dbReference type="CDD" id="cd06850">
    <property type="entry name" value="biotinyl_domain"/>
    <property type="match status" value="1"/>
</dbReference>
<dbReference type="KEGG" id="vsa:VSAL_I0639"/>
<dbReference type="Pfam" id="PF00682">
    <property type="entry name" value="HMGL-like"/>
    <property type="match status" value="1"/>
</dbReference>